<dbReference type="CDD" id="cd01189">
    <property type="entry name" value="INT_ICEBs1_C_like"/>
    <property type="match status" value="1"/>
</dbReference>
<comment type="similarity">
    <text evidence="2">Belongs to the 'phage' integrase family.</text>
</comment>
<keyword evidence="5" id="KW-0233">DNA recombination</keyword>
<comment type="function">
    <text evidence="1">Site-specific tyrosine recombinase, which acts by catalyzing the cutting and rejoining of the recombining DNA molecules.</text>
</comment>
<dbReference type="GO" id="GO:0003677">
    <property type="term" value="F:DNA binding"/>
    <property type="evidence" value="ECO:0007669"/>
    <property type="project" value="UniProtKB-UniRule"/>
</dbReference>
<dbReference type="InterPro" id="IPR004107">
    <property type="entry name" value="Integrase_SAM-like_N"/>
</dbReference>
<dbReference type="InterPro" id="IPR044068">
    <property type="entry name" value="CB"/>
</dbReference>
<dbReference type="EMBL" id="JADCKB010000017">
    <property type="protein sequence ID" value="MBE5040491.1"/>
    <property type="molecule type" value="Genomic_DNA"/>
</dbReference>
<dbReference type="InterPro" id="IPR013762">
    <property type="entry name" value="Integrase-like_cat_sf"/>
</dbReference>
<evidence type="ECO:0000256" key="6">
    <source>
        <dbReference type="PROSITE-ProRule" id="PRU01248"/>
    </source>
</evidence>
<protein>
    <submittedName>
        <fullName evidence="9">Site-specific integrase</fullName>
    </submittedName>
</protein>
<feature type="domain" description="Core-binding (CB)" evidence="8">
    <location>
        <begin position="87"/>
        <end position="169"/>
    </location>
</feature>
<dbReference type="Gene3D" id="1.10.150.130">
    <property type="match status" value="1"/>
</dbReference>
<name>A0A9D5M1N0_9FIRM</name>
<dbReference type="PANTHER" id="PTHR30349">
    <property type="entry name" value="PHAGE INTEGRASE-RELATED"/>
    <property type="match status" value="1"/>
</dbReference>
<evidence type="ECO:0000256" key="1">
    <source>
        <dbReference type="ARBA" id="ARBA00003283"/>
    </source>
</evidence>
<dbReference type="Pfam" id="PF00589">
    <property type="entry name" value="Phage_integrase"/>
    <property type="match status" value="1"/>
</dbReference>
<dbReference type="GO" id="GO:0006310">
    <property type="term" value="P:DNA recombination"/>
    <property type="evidence" value="ECO:0007669"/>
    <property type="project" value="UniProtKB-KW"/>
</dbReference>
<evidence type="ECO:0000259" key="7">
    <source>
        <dbReference type="PROSITE" id="PS51898"/>
    </source>
</evidence>
<keyword evidence="4 6" id="KW-0238">DNA-binding</keyword>
<keyword evidence="10" id="KW-1185">Reference proteome</keyword>
<evidence type="ECO:0000256" key="3">
    <source>
        <dbReference type="ARBA" id="ARBA00022908"/>
    </source>
</evidence>
<proteinExistence type="inferred from homology"/>
<dbReference type="Pfam" id="PF02920">
    <property type="entry name" value="Integrase_DNA"/>
    <property type="match status" value="1"/>
</dbReference>
<dbReference type="InterPro" id="IPR002104">
    <property type="entry name" value="Integrase_catalytic"/>
</dbReference>
<sequence>MRIEKGVDNVLKNITPKSKHNRRLDKNRITLRTGESQRSDGTYSYRWTSKDGRRHDIYANTLEELREKAELAKIDQRDGIKTETRQITVNELFDMWCDLKRGIKDNTLQNYKYMYNMFVRPSFGKLRVTAVKKSDVKRFYNKLADDRILKVATIDTVHNILHQSFSMAVDDNIIRTNPTENMLKELKKAHNFTREKRKALTVDEQKLFINYLRTNQQYNHWYPVFAVMLGTGMRVGELIGLRWCDIDLEEGLIDINHTLVYYNKGDGHGCSFAINTPKTKAGERTIPMMDFVKEAFLLEKKNQVEIGITCKASIDCYTDFIFVNRFGDVQHQGTLNKAIRRIIRDCNDEVLLKSNEKSPILLPPFSCHSLRHTFTTRMCEEGVNIKVIQDILGHKDISTTLDIYTDVTKDLKKKEITSFEKNFGNMVI</sequence>
<dbReference type="Pfam" id="PF14659">
    <property type="entry name" value="Phage_int_SAM_3"/>
    <property type="match status" value="1"/>
</dbReference>
<evidence type="ECO:0000256" key="4">
    <source>
        <dbReference type="ARBA" id="ARBA00023125"/>
    </source>
</evidence>
<dbReference type="Gene3D" id="1.10.443.10">
    <property type="entry name" value="Intergrase catalytic core"/>
    <property type="match status" value="1"/>
</dbReference>
<evidence type="ECO:0000313" key="10">
    <source>
        <dbReference type="Proteomes" id="UP000806542"/>
    </source>
</evidence>
<organism evidence="9 10">
    <name type="scientific">Ructibacterium gallinarum</name>
    <dbReference type="NCBI Taxonomy" id="2779355"/>
    <lineage>
        <taxon>Bacteria</taxon>
        <taxon>Bacillati</taxon>
        <taxon>Bacillota</taxon>
        <taxon>Clostridia</taxon>
        <taxon>Eubacteriales</taxon>
        <taxon>Oscillospiraceae</taxon>
        <taxon>Ructibacterium</taxon>
    </lineage>
</organism>
<feature type="domain" description="Tyr recombinase" evidence="7">
    <location>
        <begin position="195"/>
        <end position="417"/>
    </location>
</feature>
<dbReference type="InterPro" id="IPR004191">
    <property type="entry name" value="Integrase_Tn916-type_DNA-bd_N"/>
</dbReference>
<evidence type="ECO:0000256" key="2">
    <source>
        <dbReference type="ARBA" id="ARBA00008857"/>
    </source>
</evidence>
<dbReference type="PROSITE" id="PS51898">
    <property type="entry name" value="TYR_RECOMBINASE"/>
    <property type="match status" value="1"/>
</dbReference>
<gene>
    <name evidence="9" type="ORF">INF28_08470</name>
</gene>
<evidence type="ECO:0000313" key="9">
    <source>
        <dbReference type="EMBL" id="MBE5040491.1"/>
    </source>
</evidence>
<accession>A0A9D5M1N0</accession>
<dbReference type="PROSITE" id="PS51900">
    <property type="entry name" value="CB"/>
    <property type="match status" value="1"/>
</dbReference>
<dbReference type="RefSeq" id="WP_226393044.1">
    <property type="nucleotide sequence ID" value="NZ_JADCKB010000017.1"/>
</dbReference>
<dbReference type="InterPro" id="IPR011010">
    <property type="entry name" value="DNA_brk_join_enz"/>
</dbReference>
<dbReference type="SUPFAM" id="SSF56349">
    <property type="entry name" value="DNA breaking-rejoining enzymes"/>
    <property type="match status" value="1"/>
</dbReference>
<dbReference type="GO" id="GO:0008907">
    <property type="term" value="F:integrase activity"/>
    <property type="evidence" value="ECO:0007669"/>
    <property type="project" value="InterPro"/>
</dbReference>
<dbReference type="PANTHER" id="PTHR30349:SF64">
    <property type="entry name" value="PROPHAGE INTEGRASE INTD-RELATED"/>
    <property type="match status" value="1"/>
</dbReference>
<evidence type="ECO:0000256" key="5">
    <source>
        <dbReference type="ARBA" id="ARBA00023172"/>
    </source>
</evidence>
<dbReference type="Proteomes" id="UP000806542">
    <property type="component" value="Unassembled WGS sequence"/>
</dbReference>
<evidence type="ECO:0000259" key="8">
    <source>
        <dbReference type="PROSITE" id="PS51900"/>
    </source>
</evidence>
<dbReference type="AlphaFoldDB" id="A0A9D5M1N0"/>
<comment type="caution">
    <text evidence="9">The sequence shown here is derived from an EMBL/GenBank/DDBJ whole genome shotgun (WGS) entry which is preliminary data.</text>
</comment>
<keyword evidence="3" id="KW-0229">DNA integration</keyword>
<dbReference type="Gene3D" id="3.30.160.60">
    <property type="entry name" value="Classic Zinc Finger"/>
    <property type="match status" value="1"/>
</dbReference>
<dbReference type="InterPro" id="IPR050090">
    <property type="entry name" value="Tyrosine_recombinase_XerCD"/>
</dbReference>
<reference evidence="9" key="1">
    <citation type="submission" date="2020-10" db="EMBL/GenBank/DDBJ databases">
        <title>ChiBAC.</title>
        <authorList>
            <person name="Zenner C."/>
            <person name="Hitch T.C.A."/>
            <person name="Clavel T."/>
        </authorList>
    </citation>
    <scope>NUCLEOTIDE SEQUENCE</scope>
    <source>
        <strain evidence="9">DSM 107454</strain>
    </source>
</reference>
<dbReference type="InterPro" id="IPR010998">
    <property type="entry name" value="Integrase_recombinase_N"/>
</dbReference>